<dbReference type="Proteomes" id="UP000231025">
    <property type="component" value="Unassembled WGS sequence"/>
</dbReference>
<comment type="caution">
    <text evidence="3">The sequence shown here is derived from an EMBL/GenBank/DDBJ whole genome shotgun (WGS) entry which is preliminary data.</text>
</comment>
<keyword evidence="1" id="KW-0808">Transferase</keyword>
<dbReference type="GO" id="GO:0009103">
    <property type="term" value="P:lipopolysaccharide biosynthetic process"/>
    <property type="evidence" value="ECO:0007669"/>
    <property type="project" value="TreeGrafter"/>
</dbReference>
<dbReference type="Gene3D" id="3.40.50.2000">
    <property type="entry name" value="Glycogen Phosphorylase B"/>
    <property type="match status" value="2"/>
</dbReference>
<dbReference type="PANTHER" id="PTHR46401:SF2">
    <property type="entry name" value="GLYCOSYLTRANSFERASE WBBK-RELATED"/>
    <property type="match status" value="1"/>
</dbReference>
<evidence type="ECO:0000256" key="1">
    <source>
        <dbReference type="ARBA" id="ARBA00022679"/>
    </source>
</evidence>
<dbReference type="AlphaFoldDB" id="A0A2G9Y6Q0"/>
<sequence length="311" mass="36458">MKISVDGGGLGGKLGERFGNYVFSENLIRALSLYDKKNKYHIYTFDRLKPRLAWSKIRLSLEEFKEKKDVFLALNQAIPLYVSEKIISFCHGLSYYFYPRLYSKKDYSRLMNQLKEMIKRSDYIVVSSEKVKKELVLINQLTDTKIVVIPFGIPIDMSTRSTPGGYTCKYFLYVGMKHSIKNIRFIRKAFEKFREIREFRDYQLTLITKNCSRKKLRNLYRGATALLTASHYESFNLPVLEALSLGCPVVGLKSAIIPELQPYVNLANNQKEFIDCMYKVINQKKDFTLIKRLIKVFSWKNYVEKLVKLYK</sequence>
<dbReference type="EMBL" id="PCRE01000038">
    <property type="protein sequence ID" value="PIP14900.1"/>
    <property type="molecule type" value="Genomic_DNA"/>
</dbReference>
<dbReference type="InterPro" id="IPR001296">
    <property type="entry name" value="Glyco_trans_1"/>
</dbReference>
<evidence type="ECO:0000313" key="4">
    <source>
        <dbReference type="Proteomes" id="UP000231025"/>
    </source>
</evidence>
<protein>
    <recommendedName>
        <fullName evidence="2">Glycosyl transferase family 1 domain-containing protein</fullName>
    </recommendedName>
</protein>
<gene>
    <name evidence="3" type="ORF">COX47_02635</name>
</gene>
<dbReference type="GO" id="GO:0016757">
    <property type="term" value="F:glycosyltransferase activity"/>
    <property type="evidence" value="ECO:0007669"/>
    <property type="project" value="InterPro"/>
</dbReference>
<dbReference type="SUPFAM" id="SSF53756">
    <property type="entry name" value="UDP-Glycosyltransferase/glycogen phosphorylase"/>
    <property type="match status" value="1"/>
</dbReference>
<dbReference type="Pfam" id="PF00534">
    <property type="entry name" value="Glycos_transf_1"/>
    <property type="match status" value="1"/>
</dbReference>
<evidence type="ECO:0000313" key="3">
    <source>
        <dbReference type="EMBL" id="PIP14900.1"/>
    </source>
</evidence>
<feature type="domain" description="Glycosyl transferase family 1" evidence="2">
    <location>
        <begin position="206"/>
        <end position="259"/>
    </location>
</feature>
<dbReference type="PANTHER" id="PTHR46401">
    <property type="entry name" value="GLYCOSYLTRANSFERASE WBBK-RELATED"/>
    <property type="match status" value="1"/>
</dbReference>
<name>A0A2G9Y6Q0_9BACT</name>
<accession>A0A2G9Y6Q0</accession>
<proteinExistence type="predicted"/>
<evidence type="ECO:0000259" key="2">
    <source>
        <dbReference type="Pfam" id="PF00534"/>
    </source>
</evidence>
<reference evidence="3 4" key="1">
    <citation type="submission" date="2017-09" db="EMBL/GenBank/DDBJ databases">
        <title>Depth-based differentiation of microbial function through sediment-hosted aquifers and enrichment of novel symbionts in the deep terrestrial subsurface.</title>
        <authorList>
            <person name="Probst A.J."/>
            <person name="Ladd B."/>
            <person name="Jarett J.K."/>
            <person name="Geller-Mcgrath D.E."/>
            <person name="Sieber C.M."/>
            <person name="Emerson J.B."/>
            <person name="Anantharaman K."/>
            <person name="Thomas B.C."/>
            <person name="Malmstrom R."/>
            <person name="Stieglmeier M."/>
            <person name="Klingl A."/>
            <person name="Woyke T."/>
            <person name="Ryan C.M."/>
            <person name="Banfield J.F."/>
        </authorList>
    </citation>
    <scope>NUCLEOTIDE SEQUENCE [LARGE SCALE GENOMIC DNA]</scope>
    <source>
        <strain evidence="3">CG23_combo_of_CG06-09_8_20_14_all_35_49</strain>
    </source>
</reference>
<organism evidence="3 4">
    <name type="scientific">Candidatus Roizmanbacteria bacterium CG23_combo_of_CG06-09_8_20_14_all_35_49</name>
    <dbReference type="NCBI Taxonomy" id="1974863"/>
    <lineage>
        <taxon>Bacteria</taxon>
        <taxon>Candidatus Roizmaniibacteriota</taxon>
    </lineage>
</organism>